<dbReference type="SMART" id="SM00360">
    <property type="entry name" value="RRM"/>
    <property type="match status" value="1"/>
</dbReference>
<accession>A0AAV2LHR8</accession>
<organism evidence="12 13">
    <name type="scientific">Knipowitschia caucasica</name>
    <name type="common">Caucasian dwarf goby</name>
    <name type="synonym">Pomatoschistus caucasicus</name>
    <dbReference type="NCBI Taxonomy" id="637954"/>
    <lineage>
        <taxon>Eukaryota</taxon>
        <taxon>Metazoa</taxon>
        <taxon>Chordata</taxon>
        <taxon>Craniata</taxon>
        <taxon>Vertebrata</taxon>
        <taxon>Euteleostomi</taxon>
        <taxon>Actinopterygii</taxon>
        <taxon>Neopterygii</taxon>
        <taxon>Teleostei</taxon>
        <taxon>Neoteleostei</taxon>
        <taxon>Acanthomorphata</taxon>
        <taxon>Gobiaria</taxon>
        <taxon>Gobiiformes</taxon>
        <taxon>Gobioidei</taxon>
        <taxon>Gobiidae</taxon>
        <taxon>Gobiinae</taxon>
        <taxon>Knipowitschia</taxon>
    </lineage>
</organism>
<dbReference type="Gene3D" id="3.30.70.330">
    <property type="match status" value="1"/>
</dbReference>
<evidence type="ECO:0000313" key="13">
    <source>
        <dbReference type="Proteomes" id="UP001497482"/>
    </source>
</evidence>
<dbReference type="FunFam" id="3.20.20.80:FF:000009">
    <property type="entry name" value="O-GlcNAcase BT_4395"/>
    <property type="match status" value="1"/>
</dbReference>
<dbReference type="GO" id="GO:0003723">
    <property type="term" value="F:RNA binding"/>
    <property type="evidence" value="ECO:0007669"/>
    <property type="project" value="UniProtKB-UniRule"/>
</dbReference>
<dbReference type="PROSITE" id="PS52009">
    <property type="entry name" value="GH84"/>
    <property type="match status" value="1"/>
</dbReference>
<evidence type="ECO:0000313" key="12">
    <source>
        <dbReference type="EMBL" id="CAL1601918.1"/>
    </source>
</evidence>
<dbReference type="Proteomes" id="UP001497482">
    <property type="component" value="Chromosome 3"/>
</dbReference>
<feature type="compositionally biased region" description="Polar residues" evidence="9">
    <location>
        <begin position="285"/>
        <end position="298"/>
    </location>
</feature>
<dbReference type="SUPFAM" id="SSF54928">
    <property type="entry name" value="RNA-binding domain, RBD"/>
    <property type="match status" value="1"/>
</dbReference>
<keyword evidence="8" id="KW-0694">RNA-binding</keyword>
<feature type="compositionally biased region" description="Pro residues" evidence="9">
    <location>
        <begin position="334"/>
        <end position="343"/>
    </location>
</feature>
<keyword evidence="2" id="KW-0326">Glycosidase</keyword>
<evidence type="ECO:0000256" key="4">
    <source>
        <dbReference type="ARBA" id="ARBA00050933"/>
    </source>
</evidence>
<dbReference type="InterPro" id="IPR012677">
    <property type="entry name" value="Nucleotide-bd_a/b_plait_sf"/>
</dbReference>
<evidence type="ECO:0000259" key="10">
    <source>
        <dbReference type="PROSITE" id="PS50102"/>
    </source>
</evidence>
<evidence type="ECO:0000256" key="2">
    <source>
        <dbReference type="ARBA" id="ARBA00023295"/>
    </source>
</evidence>
<dbReference type="Gene3D" id="3.20.20.80">
    <property type="entry name" value="Glycosidases"/>
    <property type="match status" value="1"/>
</dbReference>
<feature type="compositionally biased region" description="Low complexity" evidence="9">
    <location>
        <begin position="397"/>
        <end position="414"/>
    </location>
</feature>
<evidence type="ECO:0000256" key="1">
    <source>
        <dbReference type="ARBA" id="ARBA00022801"/>
    </source>
</evidence>
<comment type="catalytic activity">
    <reaction evidence="4">
        <text>3-O-(N-acetyl-beta-D-glucosaminyl)-L-seryl-[protein] + H2O = N-acetyl-D-glucosamine + L-seryl-[protein]</text>
        <dbReference type="Rhea" id="RHEA:48876"/>
        <dbReference type="Rhea" id="RHEA-COMP:9863"/>
        <dbReference type="Rhea" id="RHEA-COMP:12251"/>
        <dbReference type="ChEBI" id="CHEBI:15377"/>
        <dbReference type="ChEBI" id="CHEBI:29999"/>
        <dbReference type="ChEBI" id="CHEBI:90838"/>
        <dbReference type="ChEBI" id="CHEBI:506227"/>
        <dbReference type="EC" id="3.2.1.169"/>
    </reaction>
</comment>
<gene>
    <name evidence="12" type="ORF">KC01_LOCUS29781</name>
</gene>
<evidence type="ECO:0000259" key="11">
    <source>
        <dbReference type="PROSITE" id="PS52009"/>
    </source>
</evidence>
<dbReference type="GO" id="GO:0102571">
    <property type="term" value="F:[protein]-3-O-(N-acetyl-D-glucosaminyl)-L-serine/L-threonine O-N-acetyl-alpha-D-glucosaminase activity"/>
    <property type="evidence" value="ECO:0007669"/>
    <property type="project" value="UniProtKB-EC"/>
</dbReference>
<feature type="compositionally biased region" description="Low complexity" evidence="9">
    <location>
        <begin position="423"/>
        <end position="440"/>
    </location>
</feature>
<evidence type="ECO:0000256" key="6">
    <source>
        <dbReference type="ARBA" id="ARBA00066938"/>
    </source>
</evidence>
<dbReference type="Gene3D" id="3.40.630.30">
    <property type="match status" value="2"/>
</dbReference>
<dbReference type="InterPro" id="IPR051822">
    <property type="entry name" value="Glycosyl_Hydrolase_84"/>
</dbReference>
<sequence length="1327" mass="149983">MWSGKMATRWRRKDGHLTPGKGHFLPDNNLNEFITDIEMDTHSSVDHSILAIFEDTSASENRAAAEEDREKLLSALTEMLESVEDDDDTLSPFSSLPQTSLLMSQDKTKCAISLSDVLGVEEKSESEETKETVNKLQNGAFFQPSNNKVDTEVEVFTSLSLVNLVKIMHPYCLKLQVEDELEKSSENSVLFSKEEVWKYQRPTEDTDEEINVVSEDEESKEETENTLEFSSKPLKSALLNASPIKKEKKRHLPLCTSSGIEASDLTSLLEQFEETQAKEEGGSESAAQVNTRHLTETNAPKEGPTKALAPQPTLLTGGAKKLNCDIRMESCMVPPTPPPSPPSRDPDGTSLEPRDQDRTTLEPTDRDGTSPEHGDRDRTSPVPRGRSRKSYRRRSRSSSSSSSSSSCSSAGSPSPNRKRHYWSSESSSCSSSSSRSASRSPPRRRRHFSRTRFSRSRSSSWSEPRSRSRSYSPQPRVKRRRLEDVCSSSRQSRKLIREEEIRTQKLRAIDERRVVYVGRIRRTMTHEELRDRFVQFGDVESVSLHFRDRGDHYGFVTFYNMEDAFAAIDNGDKLRRPDELPFDICFGGRRQFCNSNYADLDANRDVDSSPVQSRFEEVDFDLLLKQAQKGLKRSEEAKAGKRRFISGVVEGFYGRPWTMEQRAELFKREQKWGLNSYLYAPKDDYKHRMYWRDLYSAQEAAQLTSLISAAKKHNVEFIYAISPGLDITFSNSKEVDALKRKFDQVKEFGCTSFSLLFDDIETEMCAADKQAFASFAHAQVAIANQVFQHLGQPEVFLFCPTDYCASFCTPNVSQSAYLHTVGDELLPGIDVLWTGPKVVSHKISVESIEEVSAVLKRHPVIWDNIHANDYDPQRLFLGPFKDRSTDLIPKLRGVLTNPNCEFYPNFVAIHTLATWCKATPDVGASDVEMTGEGDQDPCYSPQKALTLALTEWLEEFLNTDQPGGPPHPTSRMRKYLSEEEPMQTDMGDSAYVPGPDENPLYTAEPLTLEDLKLLSDLFYLPYEYGPIARSMLQELDWLKKHRWAAAAQTEKTPEWCSRAQHFDETCEAVVQMFNRLSNAPNRRILYDLYNYICDIKSGVGLARAYVKTLSGHGRPSAHVMNDDPEPWGFRGGLSGEFQRMLPGHGNRDLFKHPPPTAIYCIRPFCPEDKDEVQRIFREMQRPGEDKGPLLMQQPLMSDVLLDLETPHLSSCALVLEDEMAVCGFALALKDARPAAVKIQRELDASVLKDFPSVLTVQVLPRVTDPSPAKRMISQLLSCLKISGSAGVLCEVRHCDKRMLDFYTKLGSFKPVEIPGQPQDIIVLGARL</sequence>
<keyword evidence="1" id="KW-0378">Hydrolase</keyword>
<dbReference type="Gene3D" id="1.20.58.240">
    <property type="entry name" value="STAT, domain 1"/>
    <property type="match status" value="1"/>
</dbReference>
<dbReference type="InterPro" id="IPR016181">
    <property type="entry name" value="Acyl_CoA_acyltransferase"/>
</dbReference>
<name>A0AAV2LHR8_KNICA</name>
<dbReference type="PANTHER" id="PTHR13170">
    <property type="entry name" value="O-GLCNACASE"/>
    <property type="match status" value="1"/>
</dbReference>
<feature type="domain" description="GH84" evidence="11">
    <location>
        <begin position="644"/>
        <end position="920"/>
    </location>
</feature>
<evidence type="ECO:0000256" key="5">
    <source>
        <dbReference type="ARBA" id="ARBA00052136"/>
    </source>
</evidence>
<dbReference type="PANTHER" id="PTHR13170:SF19">
    <property type="entry name" value="O-GLCNACASE-LIKE"/>
    <property type="match status" value="1"/>
</dbReference>
<comment type="catalytic activity">
    <reaction evidence="5">
        <text>3-O-(N-acetyl-beta-D-glucosaminyl)-L-threonyl-[protein] + H2O = L-threonyl-[protein] + N-acetyl-D-glucosamine</text>
        <dbReference type="Rhea" id="RHEA:48892"/>
        <dbReference type="Rhea" id="RHEA-COMP:11060"/>
        <dbReference type="Rhea" id="RHEA-COMP:12252"/>
        <dbReference type="ChEBI" id="CHEBI:15377"/>
        <dbReference type="ChEBI" id="CHEBI:30013"/>
        <dbReference type="ChEBI" id="CHEBI:90840"/>
        <dbReference type="ChEBI" id="CHEBI:506227"/>
        <dbReference type="EC" id="3.2.1.169"/>
    </reaction>
</comment>
<feature type="domain" description="RRM" evidence="10">
    <location>
        <begin position="513"/>
        <end position="590"/>
    </location>
</feature>
<dbReference type="Pfam" id="PF00076">
    <property type="entry name" value="RRM_1"/>
    <property type="match status" value="1"/>
</dbReference>
<dbReference type="EMBL" id="OZ035825">
    <property type="protein sequence ID" value="CAL1601918.1"/>
    <property type="molecule type" value="Genomic_DNA"/>
</dbReference>
<dbReference type="GO" id="GO:0016231">
    <property type="term" value="F:beta-N-acetylglucosaminidase activity"/>
    <property type="evidence" value="ECO:0007669"/>
    <property type="project" value="TreeGrafter"/>
</dbReference>
<reference evidence="12 13" key="1">
    <citation type="submission" date="2024-04" db="EMBL/GenBank/DDBJ databases">
        <authorList>
            <person name="Waldvogel A.-M."/>
            <person name="Schoenle A."/>
        </authorList>
    </citation>
    <scope>NUCLEOTIDE SEQUENCE [LARGE SCALE GENOMIC DNA]</scope>
</reference>
<dbReference type="SUPFAM" id="SSF55729">
    <property type="entry name" value="Acyl-CoA N-acyltransferases (Nat)"/>
    <property type="match status" value="1"/>
</dbReference>
<proteinExistence type="predicted"/>
<feature type="compositionally biased region" description="Basic residues" evidence="9">
    <location>
        <begin position="385"/>
        <end position="396"/>
    </location>
</feature>
<dbReference type="EC" id="3.2.1.169" evidence="6"/>
<dbReference type="Pfam" id="PF07555">
    <property type="entry name" value="NAGidase"/>
    <property type="match status" value="1"/>
</dbReference>
<evidence type="ECO:0000256" key="8">
    <source>
        <dbReference type="PROSITE-ProRule" id="PRU00176"/>
    </source>
</evidence>
<dbReference type="GO" id="GO:0009100">
    <property type="term" value="P:glycoprotein metabolic process"/>
    <property type="evidence" value="ECO:0007669"/>
    <property type="project" value="TreeGrafter"/>
</dbReference>
<dbReference type="SUPFAM" id="SSF51445">
    <property type="entry name" value="(Trans)glycosidases"/>
    <property type="match status" value="1"/>
</dbReference>
<feature type="compositionally biased region" description="Low complexity" evidence="9">
    <location>
        <begin position="456"/>
        <end position="475"/>
    </location>
</feature>
<evidence type="ECO:0000256" key="9">
    <source>
        <dbReference type="SAM" id="MobiDB-lite"/>
    </source>
</evidence>
<feature type="region of interest" description="Disordered" evidence="9">
    <location>
        <begin position="274"/>
        <end position="485"/>
    </location>
</feature>
<feature type="compositionally biased region" description="Basic and acidic residues" evidence="9">
    <location>
        <begin position="344"/>
        <end position="379"/>
    </location>
</feature>
<evidence type="ECO:0000256" key="3">
    <source>
        <dbReference type="ARBA" id="ARBA00030512"/>
    </source>
</evidence>
<feature type="region of interest" description="Disordered" evidence="9">
    <location>
        <begin position="207"/>
        <end position="229"/>
    </location>
</feature>
<dbReference type="InterPro" id="IPR035979">
    <property type="entry name" value="RBD_domain_sf"/>
</dbReference>
<protein>
    <recommendedName>
        <fullName evidence="6">protein O-GlcNAcase</fullName>
        <ecNumber evidence="6">3.2.1.169</ecNumber>
    </recommendedName>
    <alternativeName>
        <fullName evidence="3">Beta-N-acetylhexosaminidase</fullName>
    </alternativeName>
    <alternativeName>
        <fullName evidence="7">Beta-hexosaminidase</fullName>
    </alternativeName>
</protein>
<dbReference type="InterPro" id="IPR000504">
    <property type="entry name" value="RRM_dom"/>
</dbReference>
<keyword evidence="13" id="KW-1185">Reference proteome</keyword>
<dbReference type="InterPro" id="IPR011496">
    <property type="entry name" value="O-GlcNAcase_cat"/>
</dbReference>
<evidence type="ECO:0000256" key="7">
    <source>
        <dbReference type="ARBA" id="ARBA00076634"/>
    </source>
</evidence>
<feature type="compositionally biased region" description="Acidic residues" evidence="9">
    <location>
        <begin position="207"/>
        <end position="225"/>
    </location>
</feature>
<dbReference type="InterPro" id="IPR017853">
    <property type="entry name" value="GH"/>
</dbReference>
<feature type="compositionally biased region" description="Basic residues" evidence="9">
    <location>
        <begin position="441"/>
        <end position="455"/>
    </location>
</feature>
<dbReference type="PROSITE" id="PS50102">
    <property type="entry name" value="RRM"/>
    <property type="match status" value="1"/>
</dbReference>